<dbReference type="GO" id="GO:1990961">
    <property type="term" value="P:xenobiotic detoxification by transmembrane export across the plasma membrane"/>
    <property type="evidence" value="ECO:0007669"/>
    <property type="project" value="UniProtKB-ARBA"/>
</dbReference>
<evidence type="ECO:0000256" key="5">
    <source>
        <dbReference type="ARBA" id="ARBA00022989"/>
    </source>
</evidence>
<sequence>MMPWIYMLGAIVLEVAGTTSMKLAEGFTRPLPSVGVFAFYGASLGLLTLALKTWDVSVAYALWSGLGTALIVLIGVAWFGEALTATRIACIGLILVGVVGLNLSGSSH</sequence>
<gene>
    <name evidence="10" type="ORF">GGD89_002169</name>
</gene>
<dbReference type="GO" id="GO:0022857">
    <property type="term" value="F:transmembrane transporter activity"/>
    <property type="evidence" value="ECO:0007669"/>
    <property type="project" value="InterPro"/>
</dbReference>
<keyword evidence="6 9" id="KW-0472">Membrane</keyword>
<keyword evidence="4 8" id="KW-0812">Transmembrane</keyword>
<dbReference type="PANTHER" id="PTHR30561:SF1">
    <property type="entry name" value="MULTIDRUG TRANSPORTER EMRE"/>
    <property type="match status" value="1"/>
</dbReference>
<keyword evidence="3" id="KW-1003">Cell membrane</keyword>
<dbReference type="Gene3D" id="1.10.3730.20">
    <property type="match status" value="1"/>
</dbReference>
<dbReference type="EMBL" id="JACIGK010000014">
    <property type="protein sequence ID" value="MBB4266537.1"/>
    <property type="molecule type" value="Genomic_DNA"/>
</dbReference>
<keyword evidence="2" id="KW-0813">Transport</keyword>
<dbReference type="InterPro" id="IPR045324">
    <property type="entry name" value="Small_multidrug_res"/>
</dbReference>
<keyword evidence="5 9" id="KW-1133">Transmembrane helix</keyword>
<dbReference type="RefSeq" id="WP_246423037.1">
    <property type="nucleotide sequence ID" value="NZ_JACIGK010000014.1"/>
</dbReference>
<evidence type="ECO:0000256" key="9">
    <source>
        <dbReference type="SAM" id="Phobius"/>
    </source>
</evidence>
<evidence type="ECO:0000256" key="2">
    <source>
        <dbReference type="ARBA" id="ARBA00022448"/>
    </source>
</evidence>
<dbReference type="Proteomes" id="UP000554286">
    <property type="component" value="Unassembled WGS sequence"/>
</dbReference>
<evidence type="ECO:0000256" key="3">
    <source>
        <dbReference type="ARBA" id="ARBA00022475"/>
    </source>
</evidence>
<evidence type="ECO:0000256" key="6">
    <source>
        <dbReference type="ARBA" id="ARBA00023136"/>
    </source>
</evidence>
<evidence type="ECO:0000313" key="10">
    <source>
        <dbReference type="EMBL" id="MBB4266537.1"/>
    </source>
</evidence>
<dbReference type="GO" id="GO:0005886">
    <property type="term" value="C:plasma membrane"/>
    <property type="evidence" value="ECO:0007669"/>
    <property type="project" value="UniProtKB-SubCell"/>
</dbReference>
<accession>A0A7W6WAI4</accession>
<organism evidence="10 11">
    <name type="scientific">Roseospira visakhapatnamensis</name>
    <dbReference type="NCBI Taxonomy" id="390880"/>
    <lineage>
        <taxon>Bacteria</taxon>
        <taxon>Pseudomonadati</taxon>
        <taxon>Pseudomonadota</taxon>
        <taxon>Alphaproteobacteria</taxon>
        <taxon>Rhodospirillales</taxon>
        <taxon>Rhodospirillaceae</taxon>
        <taxon>Roseospira</taxon>
    </lineage>
</organism>
<dbReference type="InterPro" id="IPR000390">
    <property type="entry name" value="Small_drug/metabolite_transptr"/>
</dbReference>
<evidence type="ECO:0000313" key="11">
    <source>
        <dbReference type="Proteomes" id="UP000554286"/>
    </source>
</evidence>
<reference evidence="10 11" key="1">
    <citation type="submission" date="2020-08" db="EMBL/GenBank/DDBJ databases">
        <title>Genome sequencing of Purple Non-Sulfur Bacteria from various extreme environments.</title>
        <authorList>
            <person name="Mayer M."/>
        </authorList>
    </citation>
    <scope>NUCLEOTIDE SEQUENCE [LARGE SCALE GENOMIC DNA]</scope>
    <source>
        <strain evidence="10 11">JA131</strain>
    </source>
</reference>
<evidence type="ECO:0000256" key="8">
    <source>
        <dbReference type="RuleBase" id="RU003942"/>
    </source>
</evidence>
<dbReference type="Pfam" id="PF00893">
    <property type="entry name" value="Multi_Drug_Res"/>
    <property type="match status" value="1"/>
</dbReference>
<protein>
    <submittedName>
        <fullName evidence="10">Small multidrug resistance pump</fullName>
    </submittedName>
</protein>
<comment type="subcellular location">
    <subcellularLocation>
        <location evidence="1 8">Cell membrane</location>
        <topology evidence="1 8">Multi-pass membrane protein</topology>
    </subcellularLocation>
</comment>
<dbReference type="SUPFAM" id="SSF103481">
    <property type="entry name" value="Multidrug resistance efflux transporter EmrE"/>
    <property type="match status" value="1"/>
</dbReference>
<feature type="transmembrane region" description="Helical" evidence="9">
    <location>
        <begin position="34"/>
        <end position="51"/>
    </location>
</feature>
<evidence type="ECO:0000256" key="4">
    <source>
        <dbReference type="ARBA" id="ARBA00022692"/>
    </source>
</evidence>
<dbReference type="InterPro" id="IPR037185">
    <property type="entry name" value="EmrE-like"/>
</dbReference>
<dbReference type="AlphaFoldDB" id="A0A7W6WAI4"/>
<comment type="caution">
    <text evidence="10">The sequence shown here is derived from an EMBL/GenBank/DDBJ whole genome shotgun (WGS) entry which is preliminary data.</text>
</comment>
<comment type="similarity">
    <text evidence="7 8">Belongs to the drug/metabolite transporter (DMT) superfamily. Small multidrug resistance (SMR) (TC 2.A.7.1) family.</text>
</comment>
<feature type="transmembrane region" description="Helical" evidence="9">
    <location>
        <begin position="85"/>
        <end position="103"/>
    </location>
</feature>
<evidence type="ECO:0000256" key="1">
    <source>
        <dbReference type="ARBA" id="ARBA00004651"/>
    </source>
</evidence>
<feature type="transmembrane region" description="Helical" evidence="9">
    <location>
        <begin position="58"/>
        <end position="79"/>
    </location>
</feature>
<keyword evidence="11" id="KW-1185">Reference proteome</keyword>
<dbReference type="FunFam" id="1.10.3730.20:FF:000001">
    <property type="entry name" value="Quaternary ammonium compound resistance transporter SugE"/>
    <property type="match status" value="1"/>
</dbReference>
<dbReference type="PANTHER" id="PTHR30561">
    <property type="entry name" value="SMR FAMILY PROTON-DEPENDENT DRUG EFFLUX TRANSPORTER SUGE"/>
    <property type="match status" value="1"/>
</dbReference>
<evidence type="ECO:0000256" key="7">
    <source>
        <dbReference type="ARBA" id="ARBA00038032"/>
    </source>
</evidence>
<name>A0A7W6WAI4_9PROT</name>
<proteinExistence type="inferred from homology"/>